<proteinExistence type="predicted"/>
<protein>
    <submittedName>
        <fullName evidence="2">Uncharacterized protein</fullName>
    </submittedName>
</protein>
<evidence type="ECO:0000313" key="1">
    <source>
        <dbReference type="Proteomes" id="UP000887579"/>
    </source>
</evidence>
<sequence length="77" mass="9580">MSERYMPSIFPECDELKQFISPDYRHKHASNPCERLHEVYRDCVERKLEKNRPFEIDLEELRKEYLNTENDRFEEKK</sequence>
<name>A0AC34F001_9BILA</name>
<dbReference type="WBParaSite" id="ES5_v2.g10276.t1">
    <property type="protein sequence ID" value="ES5_v2.g10276.t1"/>
    <property type="gene ID" value="ES5_v2.g10276"/>
</dbReference>
<reference evidence="2" key="1">
    <citation type="submission" date="2022-11" db="UniProtKB">
        <authorList>
            <consortium name="WormBaseParasite"/>
        </authorList>
    </citation>
    <scope>IDENTIFICATION</scope>
</reference>
<evidence type="ECO:0000313" key="2">
    <source>
        <dbReference type="WBParaSite" id="ES5_v2.g10276.t1"/>
    </source>
</evidence>
<dbReference type="Proteomes" id="UP000887579">
    <property type="component" value="Unplaced"/>
</dbReference>
<organism evidence="1 2">
    <name type="scientific">Panagrolaimus sp. ES5</name>
    <dbReference type="NCBI Taxonomy" id="591445"/>
    <lineage>
        <taxon>Eukaryota</taxon>
        <taxon>Metazoa</taxon>
        <taxon>Ecdysozoa</taxon>
        <taxon>Nematoda</taxon>
        <taxon>Chromadorea</taxon>
        <taxon>Rhabditida</taxon>
        <taxon>Tylenchina</taxon>
        <taxon>Panagrolaimomorpha</taxon>
        <taxon>Panagrolaimoidea</taxon>
        <taxon>Panagrolaimidae</taxon>
        <taxon>Panagrolaimus</taxon>
    </lineage>
</organism>
<accession>A0AC34F001</accession>